<protein>
    <recommendedName>
        <fullName evidence="4">Protein SCAI</fullName>
    </recommendedName>
</protein>
<dbReference type="InterPro" id="IPR022709">
    <property type="entry name" value="SCAI"/>
</dbReference>
<proteinExistence type="predicted"/>
<comment type="caution">
    <text evidence="2">The sequence shown here is derived from an EMBL/GenBank/DDBJ whole genome shotgun (WGS) entry which is preliminary data.</text>
</comment>
<dbReference type="GO" id="GO:0003714">
    <property type="term" value="F:transcription corepressor activity"/>
    <property type="evidence" value="ECO:0007669"/>
    <property type="project" value="InterPro"/>
</dbReference>
<dbReference type="GO" id="GO:0006351">
    <property type="term" value="P:DNA-templated transcription"/>
    <property type="evidence" value="ECO:0007669"/>
    <property type="project" value="InterPro"/>
</dbReference>
<evidence type="ECO:0000313" key="2">
    <source>
        <dbReference type="EMBL" id="GMN38994.1"/>
    </source>
</evidence>
<dbReference type="PANTHER" id="PTHR21243">
    <property type="entry name" value="PROTEIN SCAI"/>
    <property type="match status" value="1"/>
</dbReference>
<evidence type="ECO:0000256" key="1">
    <source>
        <dbReference type="SAM" id="MobiDB-lite"/>
    </source>
</evidence>
<dbReference type="EMBL" id="BTGU01000009">
    <property type="protein sequence ID" value="GMN38994.1"/>
    <property type="molecule type" value="Genomic_DNA"/>
</dbReference>
<evidence type="ECO:0008006" key="4">
    <source>
        <dbReference type="Google" id="ProtNLM"/>
    </source>
</evidence>
<evidence type="ECO:0000313" key="3">
    <source>
        <dbReference type="Proteomes" id="UP001187192"/>
    </source>
</evidence>
<sequence length="602" mass="67436">MQSQQQSGGAAVPVSEAFWSLVQKADKKFSKIRHLPYYHRHREEYDAYFYKVFKVYTQVWKMQQENRQKLVESGLRRSEIGEIASRIAQLYFGQYMRTSQASYLHEAFVFYDAVLSRDYFNNKIDAGDLSLVTKQLRLISRFLTVCLLLNRREMVHQLLNQLRVLLDDCKRTFPETDFKEWKLVVQELHRFLKADTAFMNIRPLRYSPVLDPHPDLLPSAAKRSLRLHDAVLSSYHHSEVKFSELTLDTFRMLQCLEWEPSGSFYQPSVMKNSQNGSSASSRSNYSQDIIDPTLPPNPRKAVLYRPSITHFLAVVATICEELPADGLLLIYLSASGAGVNSDATLSSPLGIVSGRPNPNSEQSEEESTFIDAGCLQFGTRGNGGPNCIYPSDIVPFTRRPLFLVIDGDRNEAFEAINGAEKGEAAAVLLSASTSYHYTSTDSPHHSSGSLFTLFLTAPVQALCLLLGVSGSDVEMDTYFKAQNLLSSSLNDWGSHLVASDSLHPVWAQVLGDPFLRRLVLRFLFCRATLALYAPTFNKKEFIPRCVPSLPEFLLPSAVTCQTLVMQIANVFGATGRFKIVEEAVLAAENTTHGGDTDSMSSS</sequence>
<keyword evidence="3" id="KW-1185">Reference proteome</keyword>
<accession>A0AA88DGY1</accession>
<feature type="region of interest" description="Disordered" evidence="1">
    <location>
        <begin position="269"/>
        <end position="293"/>
    </location>
</feature>
<reference evidence="2" key="1">
    <citation type="submission" date="2023-07" db="EMBL/GenBank/DDBJ databases">
        <title>draft genome sequence of fig (Ficus carica).</title>
        <authorList>
            <person name="Takahashi T."/>
            <person name="Nishimura K."/>
        </authorList>
    </citation>
    <scope>NUCLEOTIDE SEQUENCE</scope>
</reference>
<dbReference type="AlphaFoldDB" id="A0AA88DGY1"/>
<gene>
    <name evidence="2" type="ORF">TIFTF001_008226</name>
</gene>
<dbReference type="Pfam" id="PF12070">
    <property type="entry name" value="SCAI"/>
    <property type="match status" value="1"/>
</dbReference>
<organism evidence="2 3">
    <name type="scientific">Ficus carica</name>
    <name type="common">Common fig</name>
    <dbReference type="NCBI Taxonomy" id="3494"/>
    <lineage>
        <taxon>Eukaryota</taxon>
        <taxon>Viridiplantae</taxon>
        <taxon>Streptophyta</taxon>
        <taxon>Embryophyta</taxon>
        <taxon>Tracheophyta</taxon>
        <taxon>Spermatophyta</taxon>
        <taxon>Magnoliopsida</taxon>
        <taxon>eudicotyledons</taxon>
        <taxon>Gunneridae</taxon>
        <taxon>Pentapetalae</taxon>
        <taxon>rosids</taxon>
        <taxon>fabids</taxon>
        <taxon>Rosales</taxon>
        <taxon>Moraceae</taxon>
        <taxon>Ficeae</taxon>
        <taxon>Ficus</taxon>
    </lineage>
</organism>
<dbReference type="Proteomes" id="UP001187192">
    <property type="component" value="Unassembled WGS sequence"/>
</dbReference>
<name>A0AA88DGY1_FICCA</name>
<feature type="compositionally biased region" description="Low complexity" evidence="1">
    <location>
        <begin position="272"/>
        <end position="286"/>
    </location>
</feature>